<evidence type="ECO:0000313" key="3">
    <source>
        <dbReference type="Proteomes" id="UP000594873"/>
    </source>
</evidence>
<keyword evidence="3" id="KW-1185">Reference proteome</keyword>
<gene>
    <name evidence="2" type="ORF">IC614_06130</name>
</gene>
<sequence length="153" mass="17448">MMAPGIVLAAFALLGFLINAFNGEFPPVHDWFVLFCLLFLMPIGWIFIGHLLWQRFKCRGSPLAIVSSREISLPFCRPERLLWTDIRTVEISHFAGRKFIRFVLCNPDEILSPRQRRKAWPFSDSVLVLLDIFGSGEKLHVAAVKAHAQASLR</sequence>
<protein>
    <submittedName>
        <fullName evidence="2">Uncharacterized protein</fullName>
    </submittedName>
</protein>
<keyword evidence="1" id="KW-0812">Transmembrane</keyword>
<dbReference type="EMBL" id="CP065592">
    <property type="protein sequence ID" value="QPQ56138.1"/>
    <property type="molecule type" value="Genomic_DNA"/>
</dbReference>
<keyword evidence="1" id="KW-1133">Transmembrane helix</keyword>
<feature type="transmembrane region" description="Helical" evidence="1">
    <location>
        <begin position="32"/>
        <end position="53"/>
    </location>
</feature>
<dbReference type="AlphaFoldDB" id="A0A7T2LN94"/>
<proteinExistence type="predicted"/>
<evidence type="ECO:0000313" key="2">
    <source>
        <dbReference type="EMBL" id="QPQ56138.1"/>
    </source>
</evidence>
<accession>A0A7T2LN94</accession>
<dbReference type="KEGG" id="sflv:IC614_06130"/>
<reference evidence="2 3" key="1">
    <citation type="submission" date="2020-11" db="EMBL/GenBank/DDBJ databases">
        <title>Genome seq and assembly of Sphingosinicella sp.</title>
        <authorList>
            <person name="Chhetri G."/>
        </authorList>
    </citation>
    <scope>NUCLEOTIDE SEQUENCE [LARGE SCALE GENOMIC DNA]</scope>
    <source>
        <strain evidence="2 3">UDD2</strain>
    </source>
</reference>
<organism evidence="2 3">
    <name type="scientific">Allosphingosinicella flava</name>
    <dbReference type="NCBI Taxonomy" id="2771430"/>
    <lineage>
        <taxon>Bacteria</taxon>
        <taxon>Pseudomonadati</taxon>
        <taxon>Pseudomonadota</taxon>
        <taxon>Alphaproteobacteria</taxon>
        <taxon>Sphingomonadales</taxon>
        <taxon>Sphingomonadaceae</taxon>
        <taxon>Allosphingosinicella</taxon>
    </lineage>
</organism>
<keyword evidence="1" id="KW-0472">Membrane</keyword>
<evidence type="ECO:0000256" key="1">
    <source>
        <dbReference type="SAM" id="Phobius"/>
    </source>
</evidence>
<dbReference type="RefSeq" id="WP_200972998.1">
    <property type="nucleotide sequence ID" value="NZ_CP065592.1"/>
</dbReference>
<dbReference type="Proteomes" id="UP000594873">
    <property type="component" value="Chromosome"/>
</dbReference>
<name>A0A7T2LN94_9SPHN</name>